<keyword evidence="3" id="KW-1185">Reference proteome</keyword>
<dbReference type="PANTHER" id="PTHR43155:SF2">
    <property type="entry name" value="CYCLIC DI-GMP PHOSPHODIESTERASE PA4108"/>
    <property type="match status" value="1"/>
</dbReference>
<reference evidence="2 3" key="1">
    <citation type="submission" date="2019-04" db="EMBL/GenBank/DDBJ databases">
        <title>Bacillus caeni sp. nov., a bacterium isolated from mangrove sediment.</title>
        <authorList>
            <person name="Huang H."/>
            <person name="Mo K."/>
            <person name="Hu Y."/>
        </authorList>
    </citation>
    <scope>NUCLEOTIDE SEQUENCE [LARGE SCALE GENOMIC DNA]</scope>
    <source>
        <strain evidence="2 3">HB172195</strain>
    </source>
</reference>
<dbReference type="PROSITE" id="PS51832">
    <property type="entry name" value="HD_GYP"/>
    <property type="match status" value="1"/>
</dbReference>
<dbReference type="Pfam" id="PF13487">
    <property type="entry name" value="HD_5"/>
    <property type="match status" value="1"/>
</dbReference>
<accession>A0A5R9EY22</accession>
<dbReference type="OrthoDB" id="9759601at2"/>
<dbReference type="InterPro" id="IPR003607">
    <property type="entry name" value="HD/PDEase_dom"/>
</dbReference>
<dbReference type="CDD" id="cd00077">
    <property type="entry name" value="HDc"/>
    <property type="match status" value="1"/>
</dbReference>
<dbReference type="InterPro" id="IPR037522">
    <property type="entry name" value="HD_GYP_dom"/>
</dbReference>
<dbReference type="Gene3D" id="1.10.3210.10">
    <property type="entry name" value="Hypothetical protein af1432"/>
    <property type="match status" value="1"/>
</dbReference>
<dbReference type="SMART" id="SM00471">
    <property type="entry name" value="HDc"/>
    <property type="match status" value="1"/>
</dbReference>
<proteinExistence type="predicted"/>
<evidence type="ECO:0000313" key="3">
    <source>
        <dbReference type="Proteomes" id="UP000308230"/>
    </source>
</evidence>
<evidence type="ECO:0000313" key="2">
    <source>
        <dbReference type="EMBL" id="TLS34930.1"/>
    </source>
</evidence>
<dbReference type="AlphaFoldDB" id="A0A5R9EY22"/>
<dbReference type="PANTHER" id="PTHR43155">
    <property type="entry name" value="CYCLIC DI-GMP PHOSPHODIESTERASE PA4108-RELATED"/>
    <property type="match status" value="1"/>
</dbReference>
<dbReference type="SUPFAM" id="SSF109604">
    <property type="entry name" value="HD-domain/PDEase-like"/>
    <property type="match status" value="1"/>
</dbReference>
<dbReference type="InterPro" id="IPR006675">
    <property type="entry name" value="HDIG_dom"/>
</dbReference>
<protein>
    <submittedName>
        <fullName evidence="2">HD domain-containing protein</fullName>
    </submittedName>
</protein>
<evidence type="ECO:0000259" key="1">
    <source>
        <dbReference type="PROSITE" id="PS51832"/>
    </source>
</evidence>
<dbReference type="EMBL" id="SWLG01000036">
    <property type="protein sequence ID" value="TLS34930.1"/>
    <property type="molecule type" value="Genomic_DNA"/>
</dbReference>
<name>A0A5R9EY22_9BACL</name>
<dbReference type="Proteomes" id="UP000308230">
    <property type="component" value="Unassembled WGS sequence"/>
</dbReference>
<dbReference type="NCBIfam" id="TIGR00277">
    <property type="entry name" value="HDIG"/>
    <property type="match status" value="1"/>
</dbReference>
<sequence length="211" mass="24509">MKAADQLFEKMTNIHPEYYSFKFHSQRVMHMAEMLGEHVGCYDDDLRTAALLHDIGKTAIADEILSKPERLTDEEYRVIQRHCAIGSAIVEKELGNNRAAGFIEHHHEHWDGSGYPGGLVGKQILKQGRIIAICDAFDTMAFDRRNYQSGVKSFRQAFGELRKWSWKQFDGDLVARFIEKMEKIPFPETELWYNDSQMIEQIFSTKEKCEE</sequence>
<dbReference type="RefSeq" id="WP_138129673.1">
    <property type="nucleotide sequence ID" value="NZ_SWLG01000036.1"/>
</dbReference>
<gene>
    <name evidence="2" type="ORF">FCL54_23220</name>
</gene>
<comment type="caution">
    <text evidence="2">The sequence shown here is derived from an EMBL/GenBank/DDBJ whole genome shotgun (WGS) entry which is preliminary data.</text>
</comment>
<organism evidence="2 3">
    <name type="scientific">Exobacillus caeni</name>
    <dbReference type="NCBI Taxonomy" id="2574798"/>
    <lineage>
        <taxon>Bacteria</taxon>
        <taxon>Bacillati</taxon>
        <taxon>Bacillota</taxon>
        <taxon>Bacilli</taxon>
        <taxon>Bacillales</taxon>
        <taxon>Guptibacillaceae</taxon>
        <taxon>Exobacillus</taxon>
    </lineage>
</organism>
<feature type="domain" description="HD-GYP" evidence="1">
    <location>
        <begin position="1"/>
        <end position="193"/>
    </location>
</feature>